<feature type="compositionally biased region" description="Polar residues" evidence="1">
    <location>
        <begin position="164"/>
        <end position="173"/>
    </location>
</feature>
<feature type="signal peptide" evidence="2">
    <location>
        <begin position="1"/>
        <end position="20"/>
    </location>
</feature>
<keyword evidence="4" id="KW-1185">Reference proteome</keyword>
<name>A0A5C3F616_9BASI</name>
<feature type="compositionally biased region" description="Low complexity" evidence="1">
    <location>
        <begin position="137"/>
        <end position="163"/>
    </location>
</feature>
<reference evidence="3 4" key="1">
    <citation type="submission" date="2018-03" db="EMBL/GenBank/DDBJ databases">
        <authorList>
            <person name="Guldener U."/>
        </authorList>
    </citation>
    <scope>NUCLEOTIDE SEQUENCE [LARGE SCALE GENOMIC DNA]</scope>
    <source>
        <strain evidence="3 4">DAOM196992</strain>
    </source>
</reference>
<sequence length="261" mass="25972">MRFLAMLPLLLVLLCSESASQPVHRARTHRQAKRVQPTPPNSIEVAGLIATVLGIPGTLDPPPPPPPPYPHPHPRLRVKSWAIFGPSLIYNYMNARGHNEALIQAAYYRQQRQLLNDHEKLLRDKQLAKLDPPPASAPLLPSSPSSSSSSLPSSSSLSWSSSSGLTSMPTDTQATSVSTSGSSPGVVPGAATGGAASTFNQAAAGTGTGTGSGAGAGVAGGAAQVGGVVADAGAGGAGAAANAPSSGQGAGNAVAPAAVST</sequence>
<dbReference type="EMBL" id="OOIP01000014">
    <property type="protein sequence ID" value="SPO39436.1"/>
    <property type="molecule type" value="Genomic_DNA"/>
</dbReference>
<keyword evidence="2" id="KW-0732">Signal</keyword>
<evidence type="ECO:0000313" key="4">
    <source>
        <dbReference type="Proteomes" id="UP000323386"/>
    </source>
</evidence>
<feature type="region of interest" description="Disordered" evidence="1">
    <location>
        <begin position="232"/>
        <end position="261"/>
    </location>
</feature>
<proteinExistence type="predicted"/>
<dbReference type="AlphaFoldDB" id="A0A5C3F616"/>
<feature type="compositionally biased region" description="Low complexity" evidence="1">
    <location>
        <begin position="239"/>
        <end position="253"/>
    </location>
</feature>
<evidence type="ECO:0000313" key="3">
    <source>
        <dbReference type="EMBL" id="SPO39436.1"/>
    </source>
</evidence>
<accession>A0A5C3F616</accession>
<gene>
    <name evidence="3" type="ORF">PSFLO_04917</name>
</gene>
<feature type="compositionally biased region" description="Low complexity" evidence="1">
    <location>
        <begin position="174"/>
        <end position="189"/>
    </location>
</feature>
<feature type="region of interest" description="Disordered" evidence="1">
    <location>
        <begin position="129"/>
        <end position="189"/>
    </location>
</feature>
<dbReference type="Proteomes" id="UP000323386">
    <property type="component" value="Unassembled WGS sequence"/>
</dbReference>
<organism evidence="3 4">
    <name type="scientific">Pseudozyma flocculosa</name>
    <dbReference type="NCBI Taxonomy" id="84751"/>
    <lineage>
        <taxon>Eukaryota</taxon>
        <taxon>Fungi</taxon>
        <taxon>Dikarya</taxon>
        <taxon>Basidiomycota</taxon>
        <taxon>Ustilaginomycotina</taxon>
        <taxon>Ustilaginomycetes</taxon>
        <taxon>Ustilaginales</taxon>
        <taxon>Ustilaginaceae</taxon>
        <taxon>Pseudozyma</taxon>
    </lineage>
</organism>
<evidence type="ECO:0000256" key="1">
    <source>
        <dbReference type="SAM" id="MobiDB-lite"/>
    </source>
</evidence>
<evidence type="ECO:0000256" key="2">
    <source>
        <dbReference type="SAM" id="SignalP"/>
    </source>
</evidence>
<feature type="chain" id="PRO_5022693042" evidence="2">
    <location>
        <begin position="21"/>
        <end position="261"/>
    </location>
</feature>
<protein>
    <submittedName>
        <fullName evidence="3">Uncharacterized protein</fullName>
    </submittedName>
</protein>